<dbReference type="InterPro" id="IPR038161">
    <property type="entry name" value="VirB9/CagX/TrbG_C_sf"/>
</dbReference>
<dbReference type="EMBL" id="CP119316">
    <property type="protein sequence ID" value="WEK46393.1"/>
    <property type="molecule type" value="Genomic_DNA"/>
</dbReference>
<name>A0AAJ5X4N5_9SPHN</name>
<feature type="chain" id="PRO_5042615047" evidence="3">
    <location>
        <begin position="20"/>
        <end position="230"/>
    </location>
</feature>
<evidence type="ECO:0000256" key="1">
    <source>
        <dbReference type="ARBA" id="ARBA00006135"/>
    </source>
</evidence>
<evidence type="ECO:0000313" key="4">
    <source>
        <dbReference type="EMBL" id="WEK46393.1"/>
    </source>
</evidence>
<organism evidence="4 5">
    <name type="scientific">Candidatus Andeanibacterium colombiense</name>
    <dbReference type="NCBI Taxonomy" id="3121345"/>
    <lineage>
        <taxon>Bacteria</taxon>
        <taxon>Pseudomonadati</taxon>
        <taxon>Pseudomonadota</taxon>
        <taxon>Alphaproteobacteria</taxon>
        <taxon>Sphingomonadales</taxon>
        <taxon>Sphingomonadaceae</taxon>
        <taxon>Candidatus Andeanibacterium</taxon>
    </lineage>
</organism>
<dbReference type="AlphaFoldDB" id="A0AAJ5X4N5"/>
<dbReference type="Gene3D" id="2.60.40.2500">
    <property type="match status" value="1"/>
</dbReference>
<dbReference type="Proteomes" id="UP001218362">
    <property type="component" value="Chromosome"/>
</dbReference>
<sequence length="230" mass="24501">MKRVLAALALALVPVAASAQVSPSPSLEDPRLQTIVYQPNMPVRLVTFPQGSLTLMFHPGEQIKRVVLSDGAAFTAAVMERGDTIAITPARTGATATLKVETDRQNYEFSLETGQGLAAAYLVRFVTGKDAAAASSTSQPAPGATVHSYHLAGSRVLRPDAISDDGLRTFIEWSDGRALPAVFGVGPSGGEELVAGYMRQGRLVIDRVYPELVFRFDKEKATATRKAGQS</sequence>
<feature type="signal peptide" evidence="3">
    <location>
        <begin position="1"/>
        <end position="19"/>
    </location>
</feature>
<comment type="similarity">
    <text evidence="1">Belongs to the TrbG/VirB9 family.</text>
</comment>
<gene>
    <name evidence="4" type="ORF">P0Y56_15495</name>
</gene>
<dbReference type="InterPro" id="IPR010258">
    <property type="entry name" value="Conjugal_tfr_TrbG/VirB9/CagX"/>
</dbReference>
<accession>A0AAJ5X4N5</accession>
<dbReference type="KEGG" id="acob:P0Y56_15495"/>
<evidence type="ECO:0000256" key="3">
    <source>
        <dbReference type="SAM" id="SignalP"/>
    </source>
</evidence>
<evidence type="ECO:0000313" key="5">
    <source>
        <dbReference type="Proteomes" id="UP001218362"/>
    </source>
</evidence>
<dbReference type="Pfam" id="PF03524">
    <property type="entry name" value="CagX"/>
    <property type="match status" value="1"/>
</dbReference>
<keyword evidence="2 3" id="KW-0732">Signal</keyword>
<evidence type="ECO:0000256" key="2">
    <source>
        <dbReference type="ARBA" id="ARBA00022729"/>
    </source>
</evidence>
<proteinExistence type="inferred from homology"/>
<dbReference type="InterPro" id="IPR033645">
    <property type="entry name" value="VirB9/CagX/TrbG_C"/>
</dbReference>
<reference evidence="4" key="1">
    <citation type="submission" date="2023-03" db="EMBL/GenBank/DDBJ databases">
        <title>Andean soil-derived lignocellulolytic bacterial consortium as a source of novel taxa and putative plastic-active enzymes.</title>
        <authorList>
            <person name="Diaz-Garcia L."/>
            <person name="Chuvochina M."/>
            <person name="Feuerriegel G."/>
            <person name="Bunk B."/>
            <person name="Sproer C."/>
            <person name="Streit W.R."/>
            <person name="Rodriguez L.M."/>
            <person name="Overmann J."/>
            <person name="Jimenez D.J."/>
        </authorList>
    </citation>
    <scope>NUCLEOTIDE SEQUENCE</scope>
    <source>
        <strain evidence="4">MAG 26</strain>
    </source>
</reference>
<dbReference type="CDD" id="cd06911">
    <property type="entry name" value="VirB9_CagX_TrbG"/>
    <property type="match status" value="1"/>
</dbReference>
<protein>
    <submittedName>
        <fullName evidence="4">TrbG/VirB9 family P-type conjugative transfer protein</fullName>
    </submittedName>
</protein>